<dbReference type="PROSITE" id="PS51257">
    <property type="entry name" value="PROKAR_LIPOPROTEIN"/>
    <property type="match status" value="1"/>
</dbReference>
<comment type="subcellular location">
    <subcellularLocation>
        <location evidence="1">Cell envelope</location>
    </subcellularLocation>
</comment>
<evidence type="ECO:0000256" key="4">
    <source>
        <dbReference type="ARBA" id="ARBA00022729"/>
    </source>
</evidence>
<evidence type="ECO:0000313" key="8">
    <source>
        <dbReference type="Proteomes" id="UP001284601"/>
    </source>
</evidence>
<feature type="domain" description="Fe/B12 periplasmic-binding" evidence="6">
    <location>
        <begin position="72"/>
        <end position="343"/>
    </location>
</feature>
<keyword evidence="8" id="KW-1185">Reference proteome</keyword>
<evidence type="ECO:0000256" key="1">
    <source>
        <dbReference type="ARBA" id="ARBA00004196"/>
    </source>
</evidence>
<dbReference type="InterPro" id="IPR051313">
    <property type="entry name" value="Bact_iron-sidero_bind"/>
</dbReference>
<accession>A0ABU4HX38</accession>
<dbReference type="Pfam" id="PF01497">
    <property type="entry name" value="Peripla_BP_2"/>
    <property type="match status" value="1"/>
</dbReference>
<proteinExistence type="inferred from homology"/>
<evidence type="ECO:0000259" key="6">
    <source>
        <dbReference type="PROSITE" id="PS50983"/>
    </source>
</evidence>
<dbReference type="SUPFAM" id="SSF53807">
    <property type="entry name" value="Helical backbone' metal receptor"/>
    <property type="match status" value="1"/>
</dbReference>
<organism evidence="7 8">
    <name type="scientific">Conexibacter stalactiti</name>
    <dbReference type="NCBI Taxonomy" id="1940611"/>
    <lineage>
        <taxon>Bacteria</taxon>
        <taxon>Bacillati</taxon>
        <taxon>Actinomycetota</taxon>
        <taxon>Thermoleophilia</taxon>
        <taxon>Solirubrobacterales</taxon>
        <taxon>Conexibacteraceae</taxon>
        <taxon>Conexibacter</taxon>
    </lineage>
</organism>
<protein>
    <submittedName>
        <fullName evidence="7">Iron-siderophore ABC transporter substrate-binding protein</fullName>
    </submittedName>
</protein>
<dbReference type="EMBL" id="JAWSTH010000079">
    <property type="protein sequence ID" value="MDW5597232.1"/>
    <property type="molecule type" value="Genomic_DNA"/>
</dbReference>
<dbReference type="InterPro" id="IPR002491">
    <property type="entry name" value="ABC_transptr_periplasmic_BD"/>
</dbReference>
<comment type="similarity">
    <text evidence="2">Belongs to the bacterial solute-binding protein 8 family.</text>
</comment>
<sequence>MSLIRLLRLACAAAALALALAFAACGSDDDSSETSAAAAPATTGATTAAADAFPVSVRHKFGVTEVPAEPKRIVSVGLTEHDTVLALGFRPVAITDWYGDQPGGVWPWAKEALGDERPVLLSSSDGFEFERIAALQPDLILGTNSGMRKGDYDKLSALAPTIAAAEGGSDYFSPWDGQVELIAQALGRADEGRALVEQVRQQFADAAEQHPEFAGKTISFNQNGFYDGLIYSYPDGLNTEFLTYLGFRIDPRVTRLASRPGEQVGVSAERLDVLDADVALFATERDEDVARLLKVPTFKSLRAVSGNHAVYTDGTLSGAMYFMTPLSLGYVAEKLPEQLALAVEGRAPRELVGGEG</sequence>
<reference evidence="7 8" key="2">
    <citation type="submission" date="2023-10" db="EMBL/GenBank/DDBJ databases">
        <authorList>
            <person name="Han X.F."/>
        </authorList>
    </citation>
    <scope>NUCLEOTIDE SEQUENCE [LARGE SCALE GENOMIC DNA]</scope>
    <source>
        <strain evidence="7 8">KCTC 39840</strain>
    </source>
</reference>
<reference evidence="8" key="1">
    <citation type="submission" date="2023-07" db="EMBL/GenBank/DDBJ databases">
        <title>Conexibacter stalactiti sp. nov., isolated from stalactites in a lava cave and emended description of the genus Conexibacter.</title>
        <authorList>
            <person name="Lee S.D."/>
        </authorList>
    </citation>
    <scope>NUCLEOTIDE SEQUENCE [LARGE SCALE GENOMIC DNA]</scope>
    <source>
        <strain evidence="8">KCTC 39840</strain>
    </source>
</reference>
<evidence type="ECO:0000256" key="5">
    <source>
        <dbReference type="SAM" id="SignalP"/>
    </source>
</evidence>
<dbReference type="PANTHER" id="PTHR30532:SF24">
    <property type="entry name" value="FERRIC ENTEROBACTIN-BINDING PERIPLASMIC PROTEIN FEPB"/>
    <property type="match status" value="1"/>
</dbReference>
<dbReference type="PROSITE" id="PS50983">
    <property type="entry name" value="FE_B12_PBP"/>
    <property type="match status" value="1"/>
</dbReference>
<feature type="signal peptide" evidence="5">
    <location>
        <begin position="1"/>
        <end position="23"/>
    </location>
</feature>
<feature type="chain" id="PRO_5045372047" evidence="5">
    <location>
        <begin position="24"/>
        <end position="356"/>
    </location>
</feature>
<dbReference type="Gene3D" id="3.40.50.1980">
    <property type="entry name" value="Nitrogenase molybdenum iron protein domain"/>
    <property type="match status" value="2"/>
</dbReference>
<dbReference type="PANTHER" id="PTHR30532">
    <property type="entry name" value="IRON III DICITRATE-BINDING PERIPLASMIC PROTEIN"/>
    <property type="match status" value="1"/>
</dbReference>
<dbReference type="CDD" id="cd01146">
    <property type="entry name" value="FhuD"/>
    <property type="match status" value="1"/>
</dbReference>
<comment type="caution">
    <text evidence="7">The sequence shown here is derived from an EMBL/GenBank/DDBJ whole genome shotgun (WGS) entry which is preliminary data.</text>
</comment>
<keyword evidence="4 5" id="KW-0732">Signal</keyword>
<evidence type="ECO:0000313" key="7">
    <source>
        <dbReference type="EMBL" id="MDW5597232.1"/>
    </source>
</evidence>
<dbReference type="Proteomes" id="UP001284601">
    <property type="component" value="Unassembled WGS sequence"/>
</dbReference>
<name>A0ABU4HX38_9ACTN</name>
<keyword evidence="3" id="KW-0813">Transport</keyword>
<evidence type="ECO:0000256" key="3">
    <source>
        <dbReference type="ARBA" id="ARBA00022448"/>
    </source>
</evidence>
<dbReference type="RefSeq" id="WP_318599696.1">
    <property type="nucleotide sequence ID" value="NZ_JAWSTH010000079.1"/>
</dbReference>
<gene>
    <name evidence="7" type="ORF">R7226_22990</name>
</gene>
<evidence type="ECO:0000256" key="2">
    <source>
        <dbReference type="ARBA" id="ARBA00008814"/>
    </source>
</evidence>